<sequence length="245" mass="26907">MRLWAALALMLWAAPAAAADCYDLEYQENSYTVCQVNLTSEDLRLFLYDGEGAPWGQFRKLDQALQAQGQQLGFAMNAGMYHQDRSPVGHYRQNGAELMRVIPNAGPGNFGMLPNGVLCLNSGAASVIETLAYNAAQPQCRDASQSGPMLVIDGKLHPRFLKDSTSRYIRNGVGVSEDGLTAYFAISNNTVTFYEFASLFRDRLKTPNALYFDGNISRLYAPDMNRHDGGFPMGPIVGTVTPMTN</sequence>
<feature type="signal peptide" evidence="1">
    <location>
        <begin position="1"/>
        <end position="18"/>
    </location>
</feature>
<feature type="chain" id="PRO_5015401240" evidence="1">
    <location>
        <begin position="19"/>
        <end position="245"/>
    </location>
</feature>
<reference evidence="3 4" key="1">
    <citation type="submission" date="2018-03" db="EMBL/GenBank/DDBJ databases">
        <title>Genomic Encyclopedia of Archaeal and Bacterial Type Strains, Phase II (KMG-II): from individual species to whole genera.</title>
        <authorList>
            <person name="Goeker M."/>
        </authorList>
    </citation>
    <scope>NUCLEOTIDE SEQUENCE [LARGE SCALE GENOMIC DNA]</scope>
    <source>
        <strain evidence="3 4">DSM 100212</strain>
    </source>
</reference>
<dbReference type="EMBL" id="PVTQ01000003">
    <property type="protein sequence ID" value="PRY91810.1"/>
    <property type="molecule type" value="Genomic_DNA"/>
</dbReference>
<comment type="caution">
    <text evidence="3">The sequence shown here is derived from an EMBL/GenBank/DDBJ whole genome shotgun (WGS) entry which is preliminary data.</text>
</comment>
<evidence type="ECO:0000256" key="1">
    <source>
        <dbReference type="SAM" id="SignalP"/>
    </source>
</evidence>
<feature type="domain" description="Phosphodiester glycosidase" evidence="2">
    <location>
        <begin position="74"/>
        <end position="218"/>
    </location>
</feature>
<name>A0A2T0WYN7_9RHOB</name>
<keyword evidence="4" id="KW-1185">Reference proteome</keyword>
<gene>
    <name evidence="3" type="ORF">CLV74_103399</name>
</gene>
<dbReference type="OrthoDB" id="5515706at2"/>
<evidence type="ECO:0000313" key="4">
    <source>
        <dbReference type="Proteomes" id="UP000238392"/>
    </source>
</evidence>
<dbReference type="Pfam" id="PF09992">
    <property type="entry name" value="NAGPA"/>
    <property type="match status" value="1"/>
</dbReference>
<dbReference type="InterPro" id="IPR018711">
    <property type="entry name" value="NAGPA"/>
</dbReference>
<accession>A0A2T0WYN7</accession>
<keyword evidence="1" id="KW-0732">Signal</keyword>
<evidence type="ECO:0000313" key="3">
    <source>
        <dbReference type="EMBL" id="PRY91810.1"/>
    </source>
</evidence>
<proteinExistence type="predicted"/>
<evidence type="ECO:0000259" key="2">
    <source>
        <dbReference type="Pfam" id="PF09992"/>
    </source>
</evidence>
<organism evidence="3 4">
    <name type="scientific">Donghicola tyrosinivorans</name>
    <dbReference type="NCBI Taxonomy" id="1652492"/>
    <lineage>
        <taxon>Bacteria</taxon>
        <taxon>Pseudomonadati</taxon>
        <taxon>Pseudomonadota</taxon>
        <taxon>Alphaproteobacteria</taxon>
        <taxon>Rhodobacterales</taxon>
        <taxon>Roseobacteraceae</taxon>
        <taxon>Donghicola</taxon>
    </lineage>
</organism>
<dbReference type="AlphaFoldDB" id="A0A2T0WYN7"/>
<protein>
    <submittedName>
        <fullName evidence="3">Uncharacterized protein YigE (DUF2233 family)</fullName>
    </submittedName>
</protein>
<dbReference type="RefSeq" id="WP_106263464.1">
    <property type="nucleotide sequence ID" value="NZ_PVTQ01000003.1"/>
</dbReference>
<dbReference type="Proteomes" id="UP000238392">
    <property type="component" value="Unassembled WGS sequence"/>
</dbReference>